<dbReference type="InterPro" id="IPR043777">
    <property type="entry name" value="DUF5719"/>
</dbReference>
<comment type="caution">
    <text evidence="3">The sequence shown here is derived from an EMBL/GenBank/DDBJ whole genome shotgun (WGS) entry which is preliminary data.</text>
</comment>
<keyword evidence="2" id="KW-1133">Transmembrane helix</keyword>
<feature type="compositionally biased region" description="Polar residues" evidence="1">
    <location>
        <begin position="72"/>
        <end position="86"/>
    </location>
</feature>
<feature type="compositionally biased region" description="Low complexity" evidence="1">
    <location>
        <begin position="87"/>
        <end position="98"/>
    </location>
</feature>
<dbReference type="Proteomes" id="UP000295198">
    <property type="component" value="Unassembled WGS sequence"/>
</dbReference>
<name>A0A4Q4Z8C8_9ACTN</name>
<dbReference type="AlphaFoldDB" id="A0A4Q4Z8C8"/>
<keyword evidence="2" id="KW-0472">Membrane</keyword>
<feature type="transmembrane region" description="Helical" evidence="2">
    <location>
        <begin position="21"/>
        <end position="42"/>
    </location>
</feature>
<keyword evidence="4" id="KW-1185">Reference proteome</keyword>
<dbReference type="EMBL" id="SDKM01000030">
    <property type="protein sequence ID" value="RYP83695.1"/>
    <property type="molecule type" value="Genomic_DNA"/>
</dbReference>
<proteinExistence type="predicted"/>
<gene>
    <name evidence="3" type="ORF">EKO23_18230</name>
</gene>
<keyword evidence="2" id="KW-0812">Transmembrane</keyword>
<evidence type="ECO:0008006" key="5">
    <source>
        <dbReference type="Google" id="ProtNLM"/>
    </source>
</evidence>
<evidence type="ECO:0000256" key="2">
    <source>
        <dbReference type="SAM" id="Phobius"/>
    </source>
</evidence>
<feature type="region of interest" description="Disordered" evidence="1">
    <location>
        <begin position="71"/>
        <end position="118"/>
    </location>
</feature>
<dbReference type="OrthoDB" id="3729011at2"/>
<reference evidence="3 4" key="1">
    <citation type="submission" date="2019-01" db="EMBL/GenBank/DDBJ databases">
        <title>Nocardioides guangzhouensis sp. nov., an actinobacterium isolated from soil.</title>
        <authorList>
            <person name="Fu Y."/>
            <person name="Cai Y."/>
            <person name="Lin Z."/>
            <person name="Chen P."/>
        </authorList>
    </citation>
    <scope>NUCLEOTIDE SEQUENCE [LARGE SCALE GENOMIC DNA]</scope>
    <source>
        <strain evidence="3 4">130</strain>
    </source>
</reference>
<dbReference type="RefSeq" id="WP_134719558.1">
    <property type="nucleotide sequence ID" value="NZ_SDKM01000030.1"/>
</dbReference>
<protein>
    <recommendedName>
        <fullName evidence="5">Secreted protein</fullName>
    </recommendedName>
</protein>
<organism evidence="3 4">
    <name type="scientific">Nocardioides guangzhouensis</name>
    <dbReference type="NCBI Taxonomy" id="2497878"/>
    <lineage>
        <taxon>Bacteria</taxon>
        <taxon>Bacillati</taxon>
        <taxon>Actinomycetota</taxon>
        <taxon>Actinomycetes</taxon>
        <taxon>Propionibacteriales</taxon>
        <taxon>Nocardioidaceae</taxon>
        <taxon>Nocardioides</taxon>
    </lineage>
</organism>
<dbReference type="Pfam" id="PF18986">
    <property type="entry name" value="DUF5719"/>
    <property type="match status" value="1"/>
</dbReference>
<sequence length="470" mass="47495">MSATPTGSGRRIAESDTGGRRFGPLVVAGLVAILVTMGALALQAPAAEQIPPPPEAPARTPLTVADLACPSADSSSVTIGSDSQQDGEGSVGVSTGGSDPEPVELSAGEATRARASGDPVVVRGEGALAPGLFASRYAGAGRAAGECPAPTGSTWFVGVGSSGVHDSRLQLTNPDAGPAVADLSLWSTDGPMEEVRSRGLTVPGGDTTTIDLSDLAPHPRELAMQVTVSRGRVAASVLDGYAIPGQKPTEDWLTASAEPATKLAVPGLSKEADERTLVLANPGDTGGRVKLRVTGKQSTFAPAGLEPIEVPAGQVVVTDLTDQLAGALNGEDTALELTSTVPVTGTLRDVVDSDLVQLPAVAPASGRTATTAPEKGERTLMLTTGAEKGGAFEVTFVGATKGGDWRGRLKPGTTTVVEVPDGTIAVLADGPAPYVGGVRTRSGDGSSFLPLRTLTYDRILPKVAPALPDE</sequence>
<accession>A0A4Q4Z8C8</accession>
<evidence type="ECO:0000313" key="3">
    <source>
        <dbReference type="EMBL" id="RYP83695.1"/>
    </source>
</evidence>
<evidence type="ECO:0000256" key="1">
    <source>
        <dbReference type="SAM" id="MobiDB-lite"/>
    </source>
</evidence>
<evidence type="ECO:0000313" key="4">
    <source>
        <dbReference type="Proteomes" id="UP000295198"/>
    </source>
</evidence>